<dbReference type="PANTHER" id="PTHR19384">
    <property type="entry name" value="NITRIC OXIDE SYNTHASE-RELATED"/>
    <property type="match status" value="1"/>
</dbReference>
<dbReference type="PANTHER" id="PTHR19384:SF17">
    <property type="entry name" value="NADPH--CYTOCHROME P450 REDUCTASE"/>
    <property type="match status" value="1"/>
</dbReference>
<evidence type="ECO:0000256" key="5">
    <source>
        <dbReference type="ARBA" id="ARBA00022643"/>
    </source>
</evidence>
<dbReference type="AlphaFoldDB" id="A0A975SZD5"/>
<dbReference type="Pfam" id="PF00667">
    <property type="entry name" value="FAD_binding_1"/>
    <property type="match status" value="1"/>
</dbReference>
<dbReference type="CDD" id="cd06206">
    <property type="entry name" value="bifunctional_CYPOR"/>
    <property type="match status" value="1"/>
</dbReference>
<evidence type="ECO:0000256" key="10">
    <source>
        <dbReference type="ARBA" id="ARBA00023004"/>
    </source>
</evidence>
<dbReference type="Proteomes" id="UP000683575">
    <property type="component" value="Chromosome"/>
</dbReference>
<dbReference type="InterPro" id="IPR008254">
    <property type="entry name" value="Flavodoxin/NO_synth"/>
</dbReference>
<dbReference type="InterPro" id="IPR017927">
    <property type="entry name" value="FAD-bd_FR_type"/>
</dbReference>
<dbReference type="GO" id="GO:0005506">
    <property type="term" value="F:iron ion binding"/>
    <property type="evidence" value="ECO:0007669"/>
    <property type="project" value="InterPro"/>
</dbReference>
<dbReference type="EC" id="1.14.14.1" evidence="12"/>
<accession>A0A975SZD5</accession>
<feature type="domain" description="FAD-binding FR-type" evidence="15">
    <location>
        <begin position="647"/>
        <end position="890"/>
    </location>
</feature>
<keyword evidence="3 12" id="KW-0349">Heme</keyword>
<organism evidence="16 17">
    <name type="scientific">Nocardioides panacis</name>
    <dbReference type="NCBI Taxonomy" id="2849501"/>
    <lineage>
        <taxon>Bacteria</taxon>
        <taxon>Bacillati</taxon>
        <taxon>Actinomycetota</taxon>
        <taxon>Actinomycetes</taxon>
        <taxon>Propionibacteriales</taxon>
        <taxon>Nocardioidaceae</taxon>
        <taxon>Nocardioides</taxon>
    </lineage>
</organism>
<evidence type="ECO:0000256" key="4">
    <source>
        <dbReference type="ARBA" id="ARBA00022630"/>
    </source>
</evidence>
<evidence type="ECO:0000259" key="15">
    <source>
        <dbReference type="PROSITE" id="PS51384"/>
    </source>
</evidence>
<keyword evidence="10 12" id="KW-0408">Iron</keyword>
<dbReference type="GO" id="GO:0005829">
    <property type="term" value="C:cytosol"/>
    <property type="evidence" value="ECO:0007669"/>
    <property type="project" value="TreeGrafter"/>
</dbReference>
<dbReference type="InterPro" id="IPR001128">
    <property type="entry name" value="Cyt_P450"/>
</dbReference>
<evidence type="ECO:0000256" key="13">
    <source>
        <dbReference type="SAM" id="MobiDB-lite"/>
    </source>
</evidence>
<evidence type="ECO:0000259" key="14">
    <source>
        <dbReference type="PROSITE" id="PS50902"/>
    </source>
</evidence>
<keyword evidence="11 12" id="KW-0503">Monooxygenase</keyword>
<dbReference type="GO" id="GO:0050660">
    <property type="term" value="F:flavin adenine dinucleotide binding"/>
    <property type="evidence" value="ECO:0007669"/>
    <property type="project" value="TreeGrafter"/>
</dbReference>
<keyword evidence="8 12" id="KW-0521">NADP</keyword>
<dbReference type="KEGG" id="nps:KRR39_02220"/>
<keyword evidence="12" id="KW-0249">Electron transport</keyword>
<dbReference type="InterPro" id="IPR017972">
    <property type="entry name" value="Cyt_P450_CS"/>
</dbReference>
<keyword evidence="2 12" id="KW-0813">Transport</keyword>
<sequence>MAMAEKYGPIFKLKVPGGTRLIASGPELVEEICDDTRFDKRVGGGLAALRKGAADTGLFTAETDDPLWHRAHNILMSPFSLQAMRDYMPRMVDIADQLMDKWDRLNEGDEVDVPDDMTRLTLDTIALCGFGYRFNSFYRDTPHPFVQAMVRTLSESQARARQLPIQTRLKIRAQRQVEEDQGFMDDLVDRLIAERRAEGEAGDTTDLLGRMLTGVDRQTGERLPDANIRAQCITFLIAGHETTSGLLSFALYYLLKNPAFLERARAEVDEVLGDTASPTFEQVHRLTYVRQVLDECLRLWPTAPGFSRYPFEDTVLGGRYAIPAGTTITVLTPALHRATSVWGPDAAEFNPEHMAPERLAAVPSAVYKPFGTGQRACIGRQFALQEAALVLGMLLQRFDLVDHLDYQLVTKTTLTVKPADFRIRVRPRPGVHVRRADTPAPARSVATSPDTAPAAAPALLVPRHGTRLTVLFGSNLGTAESLATRIAEEGAERGFDVTVGALDDHVDDLPTGGALVVVTASYNGTPPDNAAAFCDWITTAAPDAARGVSYTVFGCGNTEWAATYQAVPELVDAQLEKHGGHRVHPRGEGNAAGDFDADYRTWHGAVWSDIAEALDLPEEVGQAVPSGPRLSITLTNRQVSNPVIVSYEAHPGLVRENRELVRAGADGTPPERSVRHVEIGLPAGTTYQAGDHLGVLPRNAIDTIRRVMVRFGLDAGQYVTIIPNSGSHTHLPIEEPTPLLGVLGSCVELQDVATRDNVAVLARHTDDPEQKAALEALAGDDEASHAAYRDQVYAPNRSVLDLLDEFPACHLPFEVYLDLLPALRPRYFSISSSPLVSPDTCSITAGVLRAPARSGAGTFTGVCSTHLAQLPVDGTVFVFVRPPSIPFRPPENPHVAMIMVGAGTGLAPFRGFLQERAALREQGVPIATSLLFFGCRRADQDLLYADELAAFEAQGVVRTESCLSAEPGTTRRYVQQGMLDRADEVWDLLQKEAVVLVCGNASTIAPGVRTSLAAIFRERTGAGESDADAWLAGLRAGGRLVEDIWGG</sequence>
<dbReference type="GO" id="GO:0016705">
    <property type="term" value="F:oxidoreductase activity, acting on paired donors, with incorporation or reduction of molecular oxygen"/>
    <property type="evidence" value="ECO:0007669"/>
    <property type="project" value="InterPro"/>
</dbReference>
<comment type="cofactor">
    <cofactor evidence="12">
        <name>heme</name>
        <dbReference type="ChEBI" id="CHEBI:30413"/>
    </cofactor>
</comment>
<feature type="domain" description="Flavodoxin-like" evidence="14">
    <location>
        <begin position="468"/>
        <end position="607"/>
    </location>
</feature>
<dbReference type="PIRSF" id="PIRSF000209">
    <property type="entry name" value="Bifunctional_P450_P450R"/>
    <property type="match status" value="1"/>
</dbReference>
<dbReference type="InterPro" id="IPR023206">
    <property type="entry name" value="Bifunctional_P450_P450_red"/>
</dbReference>
<dbReference type="PROSITE" id="PS50902">
    <property type="entry name" value="FLAVODOXIN_LIKE"/>
    <property type="match status" value="1"/>
</dbReference>
<name>A0A975SZD5_9ACTN</name>
<evidence type="ECO:0000256" key="7">
    <source>
        <dbReference type="ARBA" id="ARBA00022827"/>
    </source>
</evidence>
<dbReference type="Pfam" id="PF00258">
    <property type="entry name" value="Flavodoxin_1"/>
    <property type="match status" value="1"/>
</dbReference>
<evidence type="ECO:0000256" key="11">
    <source>
        <dbReference type="ARBA" id="ARBA00023033"/>
    </source>
</evidence>
<dbReference type="InterPro" id="IPR001433">
    <property type="entry name" value="OxRdtase_FAD/NAD-bd"/>
</dbReference>
<dbReference type="FunFam" id="1.10.630.10:FF:000040">
    <property type="entry name" value="Bifunctional cytochrome P450/NADPH--P450 reductase"/>
    <property type="match status" value="1"/>
</dbReference>
<dbReference type="PROSITE" id="PS51384">
    <property type="entry name" value="FAD_FR"/>
    <property type="match status" value="1"/>
</dbReference>
<dbReference type="Pfam" id="PF00175">
    <property type="entry name" value="NAD_binding_1"/>
    <property type="match status" value="1"/>
</dbReference>
<keyword evidence="9 12" id="KW-0560">Oxidoreductase</keyword>
<evidence type="ECO:0000256" key="12">
    <source>
        <dbReference type="PIRNR" id="PIRNR000209"/>
    </source>
</evidence>
<comment type="similarity">
    <text evidence="1 12">In the N-terminal section; belongs to the cytochrome P450 family.</text>
</comment>
<comment type="catalytic activity">
    <reaction evidence="12">
        <text>an organic molecule + reduced [NADPH--hemoprotein reductase] + O2 = an alcohol + oxidized [NADPH--hemoprotein reductase] + H2O + H(+)</text>
        <dbReference type="Rhea" id="RHEA:17149"/>
        <dbReference type="Rhea" id="RHEA-COMP:11964"/>
        <dbReference type="Rhea" id="RHEA-COMP:11965"/>
        <dbReference type="ChEBI" id="CHEBI:15377"/>
        <dbReference type="ChEBI" id="CHEBI:15378"/>
        <dbReference type="ChEBI" id="CHEBI:15379"/>
        <dbReference type="ChEBI" id="CHEBI:30879"/>
        <dbReference type="ChEBI" id="CHEBI:57618"/>
        <dbReference type="ChEBI" id="CHEBI:58210"/>
        <dbReference type="ChEBI" id="CHEBI:142491"/>
        <dbReference type="EC" id="1.14.14.1"/>
    </reaction>
</comment>
<protein>
    <recommendedName>
        <fullName evidence="12">Bifunctional cytochrome P450/NADPH--P450 reductase</fullName>
    </recommendedName>
    <domain>
        <recommendedName>
            <fullName evidence="12">Cytochrome P450</fullName>
            <ecNumber evidence="12">1.14.14.1</ecNumber>
        </recommendedName>
    </domain>
    <domain>
        <recommendedName>
            <fullName evidence="12">NADPH--cytochrome P450 reductase</fullName>
            <ecNumber evidence="12">1.6.2.4</ecNumber>
        </recommendedName>
    </domain>
</protein>
<evidence type="ECO:0000256" key="9">
    <source>
        <dbReference type="ARBA" id="ARBA00023002"/>
    </source>
</evidence>
<dbReference type="EMBL" id="CP077062">
    <property type="protein sequence ID" value="QWZ08696.1"/>
    <property type="molecule type" value="Genomic_DNA"/>
</dbReference>
<evidence type="ECO:0000313" key="16">
    <source>
        <dbReference type="EMBL" id="QWZ08696.1"/>
    </source>
</evidence>
<dbReference type="GO" id="GO:0020037">
    <property type="term" value="F:heme binding"/>
    <property type="evidence" value="ECO:0007669"/>
    <property type="project" value="InterPro"/>
</dbReference>
<dbReference type="Pfam" id="PF00067">
    <property type="entry name" value="p450"/>
    <property type="match status" value="1"/>
</dbReference>
<dbReference type="PROSITE" id="PS00086">
    <property type="entry name" value="CYTOCHROME_P450"/>
    <property type="match status" value="1"/>
</dbReference>
<dbReference type="GO" id="GO:0004497">
    <property type="term" value="F:monooxygenase activity"/>
    <property type="evidence" value="ECO:0007669"/>
    <property type="project" value="UniProtKB-KW"/>
</dbReference>
<dbReference type="EC" id="1.6.2.4" evidence="12"/>
<evidence type="ECO:0000256" key="8">
    <source>
        <dbReference type="ARBA" id="ARBA00022857"/>
    </source>
</evidence>
<keyword evidence="4 12" id="KW-0285">Flavoprotein</keyword>
<keyword evidence="5 12" id="KW-0288">FMN</keyword>
<reference evidence="16" key="1">
    <citation type="submission" date="2021-06" db="EMBL/GenBank/DDBJ databases">
        <title>Complete genome sequence of Nocardioides sp. G188.</title>
        <authorList>
            <person name="Im W.-T."/>
        </authorList>
    </citation>
    <scope>NUCLEOTIDE SEQUENCE</scope>
    <source>
        <strain evidence="16">G188</strain>
    </source>
</reference>
<dbReference type="InterPro" id="IPR003097">
    <property type="entry name" value="CysJ-like_FAD-binding"/>
</dbReference>
<evidence type="ECO:0000256" key="3">
    <source>
        <dbReference type="ARBA" id="ARBA00022617"/>
    </source>
</evidence>
<keyword evidence="17" id="KW-1185">Reference proteome</keyword>
<evidence type="ECO:0000256" key="2">
    <source>
        <dbReference type="ARBA" id="ARBA00022448"/>
    </source>
</evidence>
<dbReference type="GO" id="GO:0010181">
    <property type="term" value="F:FMN binding"/>
    <property type="evidence" value="ECO:0007669"/>
    <property type="project" value="InterPro"/>
</dbReference>
<proteinExistence type="inferred from homology"/>
<dbReference type="CDD" id="cd11068">
    <property type="entry name" value="CYP120A1"/>
    <property type="match status" value="1"/>
</dbReference>
<comment type="catalytic activity">
    <reaction evidence="12">
        <text>2 oxidized [cytochrome P450] + NADPH = 2 reduced [cytochrome P450] + NADP(+) + H(+)</text>
        <dbReference type="Rhea" id="RHEA:24040"/>
        <dbReference type="Rhea" id="RHEA-COMP:14627"/>
        <dbReference type="Rhea" id="RHEA-COMP:14628"/>
        <dbReference type="ChEBI" id="CHEBI:15378"/>
        <dbReference type="ChEBI" id="CHEBI:55376"/>
        <dbReference type="ChEBI" id="CHEBI:57783"/>
        <dbReference type="ChEBI" id="CHEBI:58349"/>
        <dbReference type="ChEBI" id="CHEBI:60344"/>
        <dbReference type="EC" id="1.6.2.4"/>
    </reaction>
</comment>
<gene>
    <name evidence="16" type="ORF">KRR39_02220</name>
</gene>
<keyword evidence="6 12" id="KW-0479">Metal-binding</keyword>
<evidence type="ECO:0000256" key="1">
    <source>
        <dbReference type="ARBA" id="ARBA00010018"/>
    </source>
</evidence>
<evidence type="ECO:0000256" key="6">
    <source>
        <dbReference type="ARBA" id="ARBA00022723"/>
    </source>
</evidence>
<comment type="cofactor">
    <cofactor evidence="12">
        <name>FAD</name>
        <dbReference type="ChEBI" id="CHEBI:57692"/>
    </cofactor>
    <cofactor evidence="12">
        <name>FMN</name>
        <dbReference type="ChEBI" id="CHEBI:58210"/>
    </cofactor>
</comment>
<evidence type="ECO:0000313" key="17">
    <source>
        <dbReference type="Proteomes" id="UP000683575"/>
    </source>
</evidence>
<feature type="region of interest" description="Disordered" evidence="13">
    <location>
        <begin position="432"/>
        <end position="451"/>
    </location>
</feature>
<keyword evidence="7 12" id="KW-0274">FAD</keyword>